<dbReference type="GO" id="GO:0016989">
    <property type="term" value="F:sigma factor antagonist activity"/>
    <property type="evidence" value="ECO:0007669"/>
    <property type="project" value="TreeGrafter"/>
</dbReference>
<feature type="transmembrane region" description="Helical" evidence="1">
    <location>
        <begin position="84"/>
        <end position="101"/>
    </location>
</feature>
<evidence type="ECO:0000259" key="3">
    <source>
        <dbReference type="Pfam" id="PF16220"/>
    </source>
</evidence>
<name>A0A509JI53_PSEAI</name>
<dbReference type="Pfam" id="PF16220">
    <property type="entry name" value="DUF4880"/>
    <property type="match status" value="1"/>
</dbReference>
<protein>
    <submittedName>
        <fullName evidence="4">DUF4880 domain-containing protein</fullName>
    </submittedName>
</protein>
<dbReference type="PIRSF" id="PIRSF018266">
    <property type="entry name" value="FecR"/>
    <property type="match status" value="1"/>
</dbReference>
<gene>
    <name evidence="4" type="ORF">GNQ48_20310</name>
</gene>
<organism evidence="4 5">
    <name type="scientific">Pseudomonas aeruginosa</name>
    <dbReference type="NCBI Taxonomy" id="287"/>
    <lineage>
        <taxon>Bacteria</taxon>
        <taxon>Pseudomonadati</taxon>
        <taxon>Pseudomonadota</taxon>
        <taxon>Gammaproteobacteria</taxon>
        <taxon>Pseudomonadales</taxon>
        <taxon>Pseudomonadaceae</taxon>
        <taxon>Pseudomonas</taxon>
    </lineage>
</organism>
<dbReference type="Gene3D" id="2.60.120.1440">
    <property type="match status" value="1"/>
</dbReference>
<dbReference type="SMR" id="A0A509JI53"/>
<dbReference type="InterPro" id="IPR012373">
    <property type="entry name" value="Ferrdict_sens_TM"/>
</dbReference>
<comment type="caution">
    <text evidence="4">The sequence shown here is derived from an EMBL/GenBank/DDBJ whole genome shotgun (WGS) entry which is preliminary data.</text>
</comment>
<evidence type="ECO:0000313" key="4">
    <source>
        <dbReference type="EMBL" id="MUI37355.1"/>
    </source>
</evidence>
<dbReference type="InterPro" id="IPR006860">
    <property type="entry name" value="FecR"/>
</dbReference>
<dbReference type="InterPro" id="IPR032623">
    <property type="entry name" value="FecR_N"/>
</dbReference>
<dbReference type="RefSeq" id="WP_009877819.1">
    <property type="nucleotide sequence ID" value="NZ_CATOXV010000001.1"/>
</dbReference>
<dbReference type="EMBL" id="WOAD01000018">
    <property type="protein sequence ID" value="MUI37355.1"/>
    <property type="molecule type" value="Genomic_DNA"/>
</dbReference>
<keyword evidence="1" id="KW-0472">Membrane</keyword>
<dbReference type="AlphaFoldDB" id="A0A509JI53"/>
<feature type="domain" description="FecR N-terminal" evidence="3">
    <location>
        <begin position="12"/>
        <end position="51"/>
    </location>
</feature>
<dbReference type="Pfam" id="PF04773">
    <property type="entry name" value="FecR"/>
    <property type="match status" value="1"/>
</dbReference>
<keyword evidence="1" id="KW-0812">Transmembrane</keyword>
<dbReference type="Proteomes" id="UP000433532">
    <property type="component" value="Unassembled WGS sequence"/>
</dbReference>
<accession>A0A509JI53</accession>
<feature type="domain" description="FecR protein" evidence="2">
    <location>
        <begin position="115"/>
        <end position="205"/>
    </location>
</feature>
<sequence length="318" mass="34859">MSEKPERQRIVEEAIEWMVRLQSGDFSAAEGDALERWKALSSEHAEVFRQLLGSLAPLQDSPWRGQPSATVLRALEQPSSRRRFVGGALGLFVLLAGGAGLERWVQAGMGLPGELATGTGERRDWLLADGSRLRLNARSKARLLLDGAQRRLELRRGAMRLEVKEDPRGAFALDCAAGRVDCASGSLLLAEERGAIRLVTLRGSARLTTGEGRQLAVAARRSLLFDAGGLLEQGPMQAGEDAWASGWLEVHDRSLAWVAEAFRPYLPGILQLDAEIAGNRVSGLFPLDDMHTSLDMLGRSLPIRVLRYSDYWISLRPA</sequence>
<dbReference type="PANTHER" id="PTHR30273:SF2">
    <property type="entry name" value="PROTEIN FECR"/>
    <property type="match status" value="1"/>
</dbReference>
<evidence type="ECO:0000259" key="2">
    <source>
        <dbReference type="Pfam" id="PF04773"/>
    </source>
</evidence>
<evidence type="ECO:0000313" key="5">
    <source>
        <dbReference type="Proteomes" id="UP000433532"/>
    </source>
</evidence>
<reference evidence="4 5" key="1">
    <citation type="submission" date="2019-11" db="EMBL/GenBank/DDBJ databases">
        <title>Genomes of ocular Pseudomonas aeruginosa isolates.</title>
        <authorList>
            <person name="Khan M."/>
            <person name="Rice S.A."/>
            <person name="Willcox M.D.P."/>
            <person name="Stapleton F."/>
        </authorList>
    </citation>
    <scope>NUCLEOTIDE SEQUENCE [LARGE SCALE GENOMIC DNA]</scope>
    <source>
        <strain evidence="4 5">PA221</strain>
    </source>
</reference>
<dbReference type="PANTHER" id="PTHR30273">
    <property type="entry name" value="PERIPLASMIC SIGNAL SENSOR AND SIGMA FACTOR ACTIVATOR FECR-RELATED"/>
    <property type="match status" value="1"/>
</dbReference>
<proteinExistence type="predicted"/>
<keyword evidence="1" id="KW-1133">Transmembrane helix</keyword>
<evidence type="ECO:0000256" key="1">
    <source>
        <dbReference type="SAM" id="Phobius"/>
    </source>
</evidence>